<comment type="caution">
    <text evidence="4">The sequence shown here is derived from an EMBL/GenBank/DDBJ whole genome shotgun (WGS) entry which is preliminary data.</text>
</comment>
<proteinExistence type="predicted"/>
<dbReference type="InterPro" id="IPR003399">
    <property type="entry name" value="Mce/MlaD"/>
</dbReference>
<name>A0A917RMZ2_9NOCA</name>
<organism evidence="4 5">
    <name type="scientific">Nocardia jinanensis</name>
    <dbReference type="NCBI Taxonomy" id="382504"/>
    <lineage>
        <taxon>Bacteria</taxon>
        <taxon>Bacillati</taxon>
        <taxon>Actinomycetota</taxon>
        <taxon>Actinomycetes</taxon>
        <taxon>Mycobacteriales</taxon>
        <taxon>Nocardiaceae</taxon>
        <taxon>Nocardia</taxon>
    </lineage>
</organism>
<dbReference type="PANTHER" id="PTHR33371">
    <property type="entry name" value="INTERMEMBRANE PHOSPHOLIPID TRANSPORT SYSTEM BINDING PROTEIN MLAD-RELATED"/>
    <property type="match status" value="1"/>
</dbReference>
<reference evidence="4" key="2">
    <citation type="submission" date="2020-09" db="EMBL/GenBank/DDBJ databases">
        <authorList>
            <person name="Sun Q."/>
            <person name="Zhou Y."/>
        </authorList>
    </citation>
    <scope>NUCLEOTIDE SEQUENCE</scope>
    <source>
        <strain evidence="4">CGMCC 4.3508</strain>
    </source>
</reference>
<feature type="domain" description="Mce/MlaD" evidence="2">
    <location>
        <begin position="49"/>
        <end position="122"/>
    </location>
</feature>
<keyword evidence="5" id="KW-1185">Reference proteome</keyword>
<sequence>MTAKFGRATAALTGVAICGLSAVLLSGCGQWTGLNSLPLPGTEGQGPGAYTVRIEMPNVTAIQENSRVRVADVNVGTITGIERRDWHALVTVALNGDVVLPANATATIGQTSLLGSQHIELAGPIGTPQTDRLRDGDVIPLDRASQYPTTEETLAVVSVMLNGSGLGHLQQINTELNAALSGRESDVRSLLGQLETFTDGLDRQRDDIIAAMAGLDRLAATVNRQSDVLAGALETIPPAVEVLNQKRDNLVAAIDAVGRFAAVGNSVVTQSRDDLIANLRNLRPALQGLADAGGDLTRAVGAYATFPWPEETLPRWVRGDYANLSATLDLTLGRIDNSMLQGTPLEGRLTALETALGRTVGRQPGLGTPNPLTGPVTGGR</sequence>
<gene>
    <name evidence="4" type="ORF">GCM10011588_32330</name>
</gene>
<evidence type="ECO:0000313" key="5">
    <source>
        <dbReference type="Proteomes" id="UP000638263"/>
    </source>
</evidence>
<dbReference type="InterPro" id="IPR052336">
    <property type="entry name" value="MlaD_Phospholipid_Transporter"/>
</dbReference>
<dbReference type="RefSeq" id="WP_189094328.1">
    <property type="nucleotide sequence ID" value="NZ_BMMH01000006.1"/>
</dbReference>
<protein>
    <submittedName>
        <fullName evidence="4">Mammalian cell entry protein</fullName>
    </submittedName>
</protein>
<feature type="domain" description="Mammalian cell entry C-terminal" evidence="3">
    <location>
        <begin position="131"/>
        <end position="300"/>
    </location>
</feature>
<dbReference type="AlphaFoldDB" id="A0A917RMZ2"/>
<accession>A0A917RMZ2</accession>
<dbReference type="PROSITE" id="PS51257">
    <property type="entry name" value="PROKAR_LIPOPROTEIN"/>
    <property type="match status" value="1"/>
</dbReference>
<dbReference type="Pfam" id="PF11887">
    <property type="entry name" value="Mce4_CUP1"/>
    <property type="match status" value="1"/>
</dbReference>
<dbReference type="Pfam" id="PF02470">
    <property type="entry name" value="MlaD"/>
    <property type="match status" value="1"/>
</dbReference>
<dbReference type="Proteomes" id="UP000638263">
    <property type="component" value="Unassembled WGS sequence"/>
</dbReference>
<evidence type="ECO:0000259" key="3">
    <source>
        <dbReference type="Pfam" id="PF11887"/>
    </source>
</evidence>
<evidence type="ECO:0000256" key="1">
    <source>
        <dbReference type="SAM" id="MobiDB-lite"/>
    </source>
</evidence>
<feature type="compositionally biased region" description="Low complexity" evidence="1">
    <location>
        <begin position="365"/>
        <end position="380"/>
    </location>
</feature>
<dbReference type="EMBL" id="BMMH01000006">
    <property type="protein sequence ID" value="GGL15316.1"/>
    <property type="molecule type" value="Genomic_DNA"/>
</dbReference>
<evidence type="ECO:0000313" key="4">
    <source>
        <dbReference type="EMBL" id="GGL15316.1"/>
    </source>
</evidence>
<dbReference type="GO" id="GO:0005576">
    <property type="term" value="C:extracellular region"/>
    <property type="evidence" value="ECO:0007669"/>
    <property type="project" value="TreeGrafter"/>
</dbReference>
<dbReference type="NCBIfam" id="TIGR00996">
    <property type="entry name" value="Mtu_fam_mce"/>
    <property type="match status" value="1"/>
</dbReference>
<dbReference type="InterPro" id="IPR024516">
    <property type="entry name" value="Mce_C"/>
</dbReference>
<feature type="region of interest" description="Disordered" evidence="1">
    <location>
        <begin position="360"/>
        <end position="380"/>
    </location>
</feature>
<evidence type="ECO:0000259" key="2">
    <source>
        <dbReference type="Pfam" id="PF02470"/>
    </source>
</evidence>
<dbReference type="PANTHER" id="PTHR33371:SF15">
    <property type="entry name" value="LIPOPROTEIN LPRN"/>
    <property type="match status" value="1"/>
</dbReference>
<dbReference type="InterPro" id="IPR005693">
    <property type="entry name" value="Mce"/>
</dbReference>
<reference evidence="4" key="1">
    <citation type="journal article" date="2014" name="Int. J. Syst. Evol. Microbiol.">
        <title>Complete genome sequence of Corynebacterium casei LMG S-19264T (=DSM 44701T), isolated from a smear-ripened cheese.</title>
        <authorList>
            <consortium name="US DOE Joint Genome Institute (JGI-PGF)"/>
            <person name="Walter F."/>
            <person name="Albersmeier A."/>
            <person name="Kalinowski J."/>
            <person name="Ruckert C."/>
        </authorList>
    </citation>
    <scope>NUCLEOTIDE SEQUENCE</scope>
    <source>
        <strain evidence="4">CGMCC 4.3508</strain>
    </source>
</reference>